<dbReference type="InterPro" id="IPR029787">
    <property type="entry name" value="Nucleotide_cyclase"/>
</dbReference>
<dbReference type="Pfam" id="PF00211">
    <property type="entry name" value="Guanylate_cyc"/>
    <property type="match status" value="1"/>
</dbReference>
<organism evidence="2 3">
    <name type="scientific">Inquilinus limosus MP06</name>
    <dbReference type="NCBI Taxonomy" id="1398085"/>
    <lineage>
        <taxon>Bacteria</taxon>
        <taxon>Pseudomonadati</taxon>
        <taxon>Pseudomonadota</taxon>
        <taxon>Alphaproteobacteria</taxon>
        <taxon>Rhodospirillales</taxon>
        <taxon>Rhodospirillaceae</taxon>
        <taxon>Inquilinus</taxon>
    </lineage>
</organism>
<dbReference type="RefSeq" id="WP_034846335.1">
    <property type="nucleotide sequence ID" value="NZ_JANX01000562.1"/>
</dbReference>
<dbReference type="CDD" id="cd07302">
    <property type="entry name" value="CHD"/>
    <property type="match status" value="1"/>
</dbReference>
<evidence type="ECO:0000313" key="3">
    <source>
        <dbReference type="Proteomes" id="UP000029995"/>
    </source>
</evidence>
<evidence type="ECO:0000259" key="1">
    <source>
        <dbReference type="PROSITE" id="PS50125"/>
    </source>
</evidence>
<gene>
    <name evidence="2" type="ORF">P409_28390</name>
</gene>
<name>A0A0A0CZN2_9PROT</name>
<dbReference type="GO" id="GO:0004016">
    <property type="term" value="F:adenylate cyclase activity"/>
    <property type="evidence" value="ECO:0007669"/>
    <property type="project" value="UniProtKB-ARBA"/>
</dbReference>
<dbReference type="GO" id="GO:0035556">
    <property type="term" value="P:intracellular signal transduction"/>
    <property type="evidence" value="ECO:0007669"/>
    <property type="project" value="InterPro"/>
</dbReference>
<evidence type="ECO:0000313" key="2">
    <source>
        <dbReference type="EMBL" id="KGM31234.1"/>
    </source>
</evidence>
<comment type="caution">
    <text evidence="2">The sequence shown here is derived from an EMBL/GenBank/DDBJ whole genome shotgun (WGS) entry which is preliminary data.</text>
</comment>
<dbReference type="InterPro" id="IPR050697">
    <property type="entry name" value="Adenylyl/Guanylyl_Cyclase_3/4"/>
</dbReference>
<feature type="domain" description="Guanylate cyclase" evidence="1">
    <location>
        <begin position="219"/>
        <end position="355"/>
    </location>
</feature>
<dbReference type="PANTHER" id="PTHR43081">
    <property type="entry name" value="ADENYLATE CYCLASE, TERMINAL-DIFFERENTIATION SPECIFIC-RELATED"/>
    <property type="match status" value="1"/>
</dbReference>
<dbReference type="PANTHER" id="PTHR43081:SF11">
    <property type="entry name" value="BLR2264 PROTEIN"/>
    <property type="match status" value="1"/>
</dbReference>
<dbReference type="Proteomes" id="UP000029995">
    <property type="component" value="Unassembled WGS sequence"/>
</dbReference>
<accession>A0A0A0CZN2</accession>
<dbReference type="SMART" id="SM00044">
    <property type="entry name" value="CYCc"/>
    <property type="match status" value="1"/>
</dbReference>
<proteinExistence type="predicted"/>
<dbReference type="AlphaFoldDB" id="A0A0A0CZN2"/>
<dbReference type="PROSITE" id="PS50125">
    <property type="entry name" value="GUANYLATE_CYCLASE_2"/>
    <property type="match status" value="1"/>
</dbReference>
<dbReference type="EMBL" id="JANX01000562">
    <property type="protein sequence ID" value="KGM31234.1"/>
    <property type="molecule type" value="Genomic_DNA"/>
</dbReference>
<dbReference type="OrthoDB" id="9762462at2"/>
<dbReference type="InterPro" id="IPR001054">
    <property type="entry name" value="A/G_cyclase"/>
</dbReference>
<dbReference type="SUPFAM" id="SSF55073">
    <property type="entry name" value="Nucleotide cyclase"/>
    <property type="match status" value="1"/>
</dbReference>
<dbReference type="GO" id="GO:0006171">
    <property type="term" value="P:cAMP biosynthetic process"/>
    <property type="evidence" value="ECO:0007669"/>
    <property type="project" value="TreeGrafter"/>
</dbReference>
<sequence length="407" mass="43434">MDDSKIAALAEWTTEAGLIGLLETELLAGFCARAVFAGLPIASGLLVIDTLHPVYEGNAVRWRRGEPEASFTGYGRTTPGLNEERWRASPFFHLIDTGEDWMRRRVTPESCAEFPAVATAAEEGMTDYLGVLNRFEAEGAIADWDGLFSAWTTDQPGGFSDQEIAGLLKVLPGLAMAMKAITLARMASTLLETYLGRDACNSVWAGRIARGVADRIDAVLWFSDLRGYTRITDNAPPEQVIPLLNDYADAVISAVQDAGGDVLKLIGDGVLAIFRPEAGDAEGRARACRAALAAVREARAAIAMLNPQRAAAGQPVTEMYAGLHIGEVFFGNIGSAHRLDFTVVGPAVNETSRIAEMCRSADQPMLVSSAFAAAAGGEAAGLVCVGRYALRGVRLPQELFTLEPDPS</sequence>
<reference evidence="2 3" key="1">
    <citation type="submission" date="2014-01" db="EMBL/GenBank/DDBJ databases">
        <title>Genome sequence determination for a cystic fibrosis isolate, Inquilinus limosus.</title>
        <authorList>
            <person name="Pino M."/>
            <person name="Di Conza J."/>
            <person name="Gutkind G."/>
        </authorList>
    </citation>
    <scope>NUCLEOTIDE SEQUENCE [LARGE SCALE GENOMIC DNA]</scope>
    <source>
        <strain evidence="2 3">MP06</strain>
    </source>
</reference>
<protein>
    <submittedName>
        <fullName evidence="2">Adenylate cyclase</fullName>
    </submittedName>
</protein>
<dbReference type="Gene3D" id="3.30.70.1230">
    <property type="entry name" value="Nucleotide cyclase"/>
    <property type="match status" value="1"/>
</dbReference>